<evidence type="ECO:0000259" key="1">
    <source>
        <dbReference type="PROSITE" id="PS51471"/>
    </source>
</evidence>
<sequence>MGSASIPVVDLRDAGTPEFTATVGDALRDIGFFAVAHHSIAPELLVRTYSEAAALFALPDDTKRACERPDIMRQRGYTSFGQEHARDSNAPDLKEFWMVGRELPADDPHLPHWGPNVWPAERPGFRETTLALYDTLGAMANTLLEACALYLGEEGARLREMAEWGDTTLRVIHYPPLPPEIPAGSIRSGAHEDINLITLLCASTASGLQLQKRDGGWLNVRVEPEMVIVDSGDMLQNLTNGVFPAVTHRVVNPRDASQSRFSLPYFVHPRSDADLTPLPSCVALCDGEVRYPSLTAAESLEMRLREIGLGQ</sequence>
<dbReference type="AlphaFoldDB" id="A0A7C8DDV0"/>
<dbReference type="SUPFAM" id="SSF51197">
    <property type="entry name" value="Clavaminate synthase-like"/>
    <property type="match status" value="1"/>
</dbReference>
<dbReference type="EMBL" id="DUAV01000032">
    <property type="protein sequence ID" value="HIG63927.1"/>
    <property type="molecule type" value="Genomic_DNA"/>
</dbReference>
<proteinExistence type="predicted"/>
<evidence type="ECO:0000313" key="2">
    <source>
        <dbReference type="EMBL" id="HIG63927.1"/>
    </source>
</evidence>
<evidence type="ECO:0000313" key="3">
    <source>
        <dbReference type="Proteomes" id="UP000589516"/>
    </source>
</evidence>
<dbReference type="Pfam" id="PF14226">
    <property type="entry name" value="DIOX_N"/>
    <property type="match status" value="1"/>
</dbReference>
<dbReference type="PANTHER" id="PTHR47990">
    <property type="entry name" value="2-OXOGLUTARATE (2OG) AND FE(II)-DEPENDENT OXYGENASE SUPERFAMILY PROTEIN-RELATED"/>
    <property type="match status" value="1"/>
</dbReference>
<name>A0A7C8DDV0_9ARCH</name>
<dbReference type="InterPro" id="IPR050231">
    <property type="entry name" value="Iron_ascorbate_oxido_reductase"/>
</dbReference>
<dbReference type="InterPro" id="IPR044861">
    <property type="entry name" value="IPNS-like_FE2OG_OXY"/>
</dbReference>
<feature type="domain" description="Fe2OG dioxygenase" evidence="1">
    <location>
        <begin position="165"/>
        <end position="269"/>
    </location>
</feature>
<dbReference type="InterPro" id="IPR026992">
    <property type="entry name" value="DIOX_N"/>
</dbReference>
<accession>A0A7C8DDV0</accession>
<organism evidence="2 3">
    <name type="scientific">Marine Group III euryarchaeote</name>
    <dbReference type="NCBI Taxonomy" id="2173149"/>
    <lineage>
        <taxon>Archaea</taxon>
        <taxon>Methanobacteriati</taxon>
        <taxon>Thermoplasmatota</taxon>
        <taxon>Thermoplasmata</taxon>
        <taxon>Candidatus Thermoprofundales</taxon>
    </lineage>
</organism>
<gene>
    <name evidence="2" type="ORF">EYQ16_05385</name>
</gene>
<comment type="caution">
    <text evidence="2">The sequence shown here is derived from an EMBL/GenBank/DDBJ whole genome shotgun (WGS) entry which is preliminary data.</text>
</comment>
<protein>
    <submittedName>
        <fullName evidence="2">Isopenicillin N synthase family oxygenase</fullName>
    </submittedName>
</protein>
<dbReference type="Proteomes" id="UP000589516">
    <property type="component" value="Unassembled WGS sequence"/>
</dbReference>
<dbReference type="PRINTS" id="PR00682">
    <property type="entry name" value="IPNSYNTHASE"/>
</dbReference>
<reference evidence="3" key="1">
    <citation type="journal article" date="2019" name="bioRxiv">
        <title>Genome diversification in globally distributed novel marine Proteobacteria is linked to environmental adaptation.</title>
        <authorList>
            <person name="Zhou Z."/>
            <person name="Tran P.Q."/>
            <person name="Kieft K."/>
            <person name="Anantharaman K."/>
        </authorList>
    </citation>
    <scope>NUCLEOTIDE SEQUENCE [LARGE SCALE GENOMIC DNA]</scope>
</reference>
<dbReference type="InterPro" id="IPR027443">
    <property type="entry name" value="IPNS-like_sf"/>
</dbReference>
<dbReference type="InterPro" id="IPR005123">
    <property type="entry name" value="Oxoglu/Fe-dep_dioxygenase_dom"/>
</dbReference>
<dbReference type="Gene3D" id="2.60.120.330">
    <property type="entry name" value="B-lactam Antibiotic, Isopenicillin N Synthase, Chain"/>
    <property type="match status" value="1"/>
</dbReference>
<dbReference type="PROSITE" id="PS51471">
    <property type="entry name" value="FE2OG_OXY"/>
    <property type="match status" value="1"/>
</dbReference>
<dbReference type="Pfam" id="PF03171">
    <property type="entry name" value="2OG-FeII_Oxy"/>
    <property type="match status" value="1"/>
</dbReference>